<dbReference type="PROSITE" id="PS51898">
    <property type="entry name" value="TYR_RECOMBINASE"/>
    <property type="match status" value="1"/>
</dbReference>
<dbReference type="AlphaFoldDB" id="A0A1B1K8D4"/>
<dbReference type="InterPro" id="IPR013762">
    <property type="entry name" value="Integrase-like_cat_sf"/>
</dbReference>
<feature type="domain" description="Core-binding (CB)" evidence="6">
    <location>
        <begin position="212"/>
        <end position="314"/>
    </location>
</feature>
<dbReference type="RefSeq" id="WP_065491450.1">
    <property type="nucleotide sequence ID" value="NZ_CP009111.1"/>
</dbReference>
<dbReference type="SUPFAM" id="SSF56349">
    <property type="entry name" value="DNA breaking-rejoining enzymes"/>
    <property type="match status" value="1"/>
</dbReference>
<feature type="domain" description="Tyr recombinase" evidence="5">
    <location>
        <begin position="338"/>
        <end position="533"/>
    </location>
</feature>
<dbReference type="InterPro" id="IPR050090">
    <property type="entry name" value="Tyrosine_recombinase_XerCD"/>
</dbReference>
<dbReference type="GO" id="GO:0015074">
    <property type="term" value="P:DNA integration"/>
    <property type="evidence" value="ECO:0007669"/>
    <property type="project" value="InterPro"/>
</dbReference>
<dbReference type="Proteomes" id="UP000186108">
    <property type="component" value="Chromosome"/>
</dbReference>
<keyword evidence="2 4" id="KW-0238">DNA-binding</keyword>
<evidence type="ECO:0000256" key="2">
    <source>
        <dbReference type="ARBA" id="ARBA00023125"/>
    </source>
</evidence>
<evidence type="ECO:0000259" key="6">
    <source>
        <dbReference type="PROSITE" id="PS51900"/>
    </source>
</evidence>
<dbReference type="GO" id="GO:0003677">
    <property type="term" value="F:DNA binding"/>
    <property type="evidence" value="ECO:0007669"/>
    <property type="project" value="UniProtKB-UniRule"/>
</dbReference>
<dbReference type="InterPro" id="IPR011010">
    <property type="entry name" value="DNA_brk_join_enz"/>
</dbReference>
<evidence type="ECO:0000256" key="4">
    <source>
        <dbReference type="PROSITE-ProRule" id="PRU01248"/>
    </source>
</evidence>
<dbReference type="PROSITE" id="PS51900">
    <property type="entry name" value="CB"/>
    <property type="match status" value="1"/>
</dbReference>
<reference evidence="7 8" key="1">
    <citation type="submission" date="2014-07" db="EMBL/GenBank/DDBJ databases">
        <authorList>
            <person name="Zhang J.E."/>
            <person name="Yang H."/>
            <person name="Guo J."/>
            <person name="Deng Z."/>
            <person name="Luo H."/>
            <person name="Luo M."/>
            <person name="Zhao B."/>
        </authorList>
    </citation>
    <scope>NUCLEOTIDE SEQUENCE [LARGE SCALE GENOMIC DNA]</scope>
    <source>
        <strain evidence="7 8">1CP</strain>
    </source>
</reference>
<dbReference type="GO" id="GO:0006310">
    <property type="term" value="P:DNA recombination"/>
    <property type="evidence" value="ECO:0007669"/>
    <property type="project" value="UniProtKB-KW"/>
</dbReference>
<evidence type="ECO:0000259" key="5">
    <source>
        <dbReference type="PROSITE" id="PS51898"/>
    </source>
</evidence>
<dbReference type="Gene3D" id="1.10.443.10">
    <property type="entry name" value="Intergrase catalytic core"/>
    <property type="match status" value="1"/>
</dbReference>
<evidence type="ECO:0000313" key="8">
    <source>
        <dbReference type="Proteomes" id="UP000186108"/>
    </source>
</evidence>
<gene>
    <name evidence="7" type="ORF">R1CP_20740</name>
</gene>
<dbReference type="Pfam" id="PF00589">
    <property type="entry name" value="Phage_integrase"/>
    <property type="match status" value="1"/>
</dbReference>
<name>A0A1B1K8D4_RHOOP</name>
<dbReference type="CDD" id="cd00397">
    <property type="entry name" value="DNA_BRE_C"/>
    <property type="match status" value="1"/>
</dbReference>
<proteinExistence type="inferred from homology"/>
<evidence type="ECO:0000313" key="7">
    <source>
        <dbReference type="EMBL" id="ANS28826.1"/>
    </source>
</evidence>
<dbReference type="PANTHER" id="PTHR30349">
    <property type="entry name" value="PHAGE INTEGRASE-RELATED"/>
    <property type="match status" value="1"/>
</dbReference>
<accession>A0A1B1K8D4</accession>
<dbReference type="InterPro" id="IPR044068">
    <property type="entry name" value="CB"/>
</dbReference>
<sequence>MTTAWPTVFDSDTVLAGYLDHVATLGLGGRAVRGRTPIATAFLVEHPDLREWMARPASDRLTELRSTGAWPLLCHVIGRDELRLDLEFAAVKNLTGLGSAIEARDPDGFAAARTAGLALGWAPSWVETVLGECLAVLLAWHGGLVSGITNDTVDNFDAVLAATQAIPPSSRRAYRNRIAGLRQVLFEARIVDIPPRRRVWARSYAQRFADVPMADAIRETLLRYVTVRAAVLRPKSVESLINDLLPFADYLTTHHRDLTCLRELDRSHIEGFLVWNRTRTWRGQRAAAGAGRTISRAVIQSAVLSLRNLLDDLTEWGWEQAPPRRLVFAADVPKLDQPLPRALAPDVDGAVMNAVAGLEDSFARIGLTALRGAGLRVGELLDLELGSVVDYGPAGTWLKVPLGKPAAERMVPLSAATVAALDEWTGGRGVCRPLPHPRTGALTDFLFVAHGRRLGQTRLRNGLLAAVERSGLRGAGGKPLIVTPHQLRHTWATELANAGMSLQALMALLGHVTPQMTLRYATLASPTLRDAYDQAMGKMRRRFTLTPVGKPIVPDTVSWLGSEMLKTRVAHGYCSRHEAAGACPYANICETCDNFVTGPEFRDALEAQRTDIQALETDARDRGWPDEAARHHRVADALTDHLHRLDR</sequence>
<protein>
    <submittedName>
        <fullName evidence="7">Phage integrase family protein</fullName>
    </submittedName>
</protein>
<dbReference type="PANTHER" id="PTHR30349:SF41">
    <property type="entry name" value="INTEGRASE_RECOMBINASE PROTEIN MJ0367-RELATED"/>
    <property type="match status" value="1"/>
</dbReference>
<dbReference type="PATRIC" id="fig|37919.13.peg.4364"/>
<comment type="similarity">
    <text evidence="1">Belongs to the 'phage' integrase family.</text>
</comment>
<evidence type="ECO:0000256" key="1">
    <source>
        <dbReference type="ARBA" id="ARBA00008857"/>
    </source>
</evidence>
<organism evidence="7 8">
    <name type="scientific">Rhodococcus opacus</name>
    <name type="common">Nocardia opaca</name>
    <dbReference type="NCBI Taxonomy" id="37919"/>
    <lineage>
        <taxon>Bacteria</taxon>
        <taxon>Bacillati</taxon>
        <taxon>Actinomycetota</taxon>
        <taxon>Actinomycetes</taxon>
        <taxon>Mycobacteriales</taxon>
        <taxon>Nocardiaceae</taxon>
        <taxon>Rhodococcus</taxon>
    </lineage>
</organism>
<dbReference type="EMBL" id="CP009111">
    <property type="protein sequence ID" value="ANS28826.1"/>
    <property type="molecule type" value="Genomic_DNA"/>
</dbReference>
<dbReference type="InterPro" id="IPR002104">
    <property type="entry name" value="Integrase_catalytic"/>
</dbReference>
<keyword evidence="3" id="KW-0233">DNA recombination</keyword>
<evidence type="ECO:0000256" key="3">
    <source>
        <dbReference type="ARBA" id="ARBA00023172"/>
    </source>
</evidence>